<dbReference type="PANTHER" id="PTHR36100:SF1">
    <property type="entry name" value="BUD SITE SELECTION PROTEIN 4"/>
    <property type="match status" value="1"/>
</dbReference>
<feature type="region of interest" description="Disordered" evidence="3">
    <location>
        <begin position="1112"/>
        <end position="1136"/>
    </location>
</feature>
<evidence type="ECO:0000313" key="6">
    <source>
        <dbReference type="Proteomes" id="UP000019484"/>
    </source>
</evidence>
<proteinExistence type="predicted"/>
<feature type="compositionally biased region" description="Polar residues" evidence="3">
    <location>
        <begin position="167"/>
        <end position="181"/>
    </location>
</feature>
<feature type="compositionally biased region" description="Polar residues" evidence="3">
    <location>
        <begin position="493"/>
        <end position="503"/>
    </location>
</feature>
<feature type="compositionally biased region" description="Polar residues" evidence="3">
    <location>
        <begin position="360"/>
        <end position="375"/>
    </location>
</feature>
<dbReference type="EMBL" id="AMWN01000001">
    <property type="protein sequence ID" value="EXJ95355.1"/>
    <property type="molecule type" value="Genomic_DNA"/>
</dbReference>
<comment type="caution">
    <text evidence="5">The sequence shown here is derived from an EMBL/GenBank/DDBJ whole genome shotgun (WGS) entry which is preliminary data.</text>
</comment>
<feature type="compositionally biased region" description="Basic and acidic residues" evidence="3">
    <location>
        <begin position="788"/>
        <end position="803"/>
    </location>
</feature>
<dbReference type="FunFam" id="2.30.29.30:FF:000311">
    <property type="entry name" value="GTP binding protein (Bud4)"/>
    <property type="match status" value="1"/>
</dbReference>
<keyword evidence="2" id="KW-0131">Cell cycle</keyword>
<feature type="region of interest" description="Disordered" evidence="3">
    <location>
        <begin position="681"/>
        <end position="804"/>
    </location>
</feature>
<accession>W9Z0B7</accession>
<dbReference type="CDD" id="cd13278">
    <property type="entry name" value="PH_Bud4"/>
    <property type="match status" value="1"/>
</dbReference>
<dbReference type="GO" id="GO:0005525">
    <property type="term" value="F:GTP binding"/>
    <property type="evidence" value="ECO:0007669"/>
    <property type="project" value="TreeGrafter"/>
</dbReference>
<dbReference type="STRING" id="1182541.W9Z0B7"/>
<feature type="compositionally biased region" description="Polar residues" evidence="3">
    <location>
        <begin position="197"/>
        <end position="210"/>
    </location>
</feature>
<dbReference type="InterPro" id="IPR011993">
    <property type="entry name" value="PH-like_dom_sf"/>
</dbReference>
<feature type="compositionally biased region" description="Basic and acidic residues" evidence="3">
    <location>
        <begin position="618"/>
        <end position="642"/>
    </location>
</feature>
<feature type="region of interest" description="Disordered" evidence="3">
    <location>
        <begin position="936"/>
        <end position="1019"/>
    </location>
</feature>
<protein>
    <recommendedName>
        <fullName evidence="4">PH domain-containing protein</fullName>
    </recommendedName>
</protein>
<feature type="compositionally biased region" description="Polar residues" evidence="3">
    <location>
        <begin position="55"/>
        <end position="70"/>
    </location>
</feature>
<keyword evidence="6" id="KW-1185">Reference proteome</keyword>
<dbReference type="eggNOG" id="ENOG502REBM">
    <property type="taxonomic scope" value="Eukaryota"/>
</dbReference>
<feature type="compositionally biased region" description="Polar residues" evidence="3">
    <location>
        <begin position="431"/>
        <end position="440"/>
    </location>
</feature>
<dbReference type="Pfam" id="PF00169">
    <property type="entry name" value="PH"/>
    <property type="match status" value="1"/>
</dbReference>
<dbReference type="SMART" id="SM00233">
    <property type="entry name" value="PH"/>
    <property type="match status" value="1"/>
</dbReference>
<dbReference type="InterPro" id="IPR001849">
    <property type="entry name" value="PH_domain"/>
</dbReference>
<feature type="compositionally biased region" description="Acidic residues" evidence="3">
    <location>
        <begin position="286"/>
        <end position="296"/>
    </location>
</feature>
<feature type="compositionally biased region" description="Polar residues" evidence="3">
    <location>
        <begin position="744"/>
        <end position="769"/>
    </location>
</feature>
<dbReference type="InterPro" id="IPR052007">
    <property type="entry name" value="Bud4"/>
</dbReference>
<dbReference type="OrthoDB" id="2123378at2759"/>
<gene>
    <name evidence="5" type="ORF">A1O1_00475</name>
</gene>
<feature type="compositionally biased region" description="Basic and acidic residues" evidence="3">
    <location>
        <begin position="441"/>
        <end position="457"/>
    </location>
</feature>
<evidence type="ECO:0000256" key="1">
    <source>
        <dbReference type="ARBA" id="ARBA00022618"/>
    </source>
</evidence>
<dbReference type="HOGENOM" id="CLU_002541_1_0_1"/>
<dbReference type="Gene3D" id="2.30.29.30">
    <property type="entry name" value="Pleckstrin-homology domain (PH domain)/Phosphotyrosine-binding domain (PTB)"/>
    <property type="match status" value="1"/>
</dbReference>
<evidence type="ECO:0000256" key="3">
    <source>
        <dbReference type="SAM" id="MobiDB-lite"/>
    </source>
</evidence>
<keyword evidence="1" id="KW-0132">Cell division</keyword>
<dbReference type="PROSITE" id="PS50003">
    <property type="entry name" value="PH_DOMAIN"/>
    <property type="match status" value="1"/>
</dbReference>
<dbReference type="GO" id="GO:0051301">
    <property type="term" value="P:cell division"/>
    <property type="evidence" value="ECO:0007669"/>
    <property type="project" value="UniProtKB-KW"/>
</dbReference>
<sequence>MASEVPPLRIQKGSNGASPSKLPRVTNRPLSELSPMAIRRNSPSFPQVKGKLLATETSPAGSSPFTNTSPRLFWQGRDPNSPAREVHHGFESPPPPPPSVSPKKRSSIENLKKASRVKNSSMFAIEQSNRYDPTRPAILDGRPHSMQYSRQQSPFRGADAIRKENVAPSNRYSSPVQTQMQPEHKDSTAIVAPLSPSRFNTSPAKSSLSKKTGAGFRRSGFDPEKGIWEDEDDIEGKQLPEGRGLHRHHKSVTFDQAPPQVNEYEMTTPAPSESCASGSREGSYDTTEDDDEEEEPSFERGSSADHDDSFDASLEDTAKTPVVLPEDWRFMSPETANTALARHDEDVFQEDCGSPAPSAKPSTMASRPHQTSAGSVDSDGHVRPLPPLPPTGVHGHSRGESLSGAFERMSVAHRSLPTPPMPAGISKTDIQKMSTSSSLSVEDRLRLMALQDQERERRLRRMGSKESSPVRSASAEDISVDHGEPGPEIIESGDSTPQLSRASILSGLRDQDSRESSEDVSEASGHRGRSPLDPDVPIPSLEDPTQPRIKEEEDLQEQDLYSIADMYIGRDGSESETSANQDDDLTSQYSQASLAVAPPATQNEGQDTPKAQSPVPERISRAAESDHRVSLPEFPDFGREDSFDMGFGPYLIKKEEKVHTAVVDPPSTDLPDLAALRQSIQRSYTPDVQTRRQHSPLRLELDRATPGTPSSVVQHSTADSGFPEDKDMNAPEAGADPEAESERSVSPSETGSVVVNGKQASPVSPISSDFNREAESPVSEPADNTGSEELRVTTESKPRENKRVSSLVQLDIPYDELDEGLGLGLEKEFDRVVEAQKVQFELSLRRLYYPFNGRFPSSEYPDTKGSKVANPLENIPLLPKPRGARALPGKDAPVTPAASLDEDSFANRSAHRQRGYVMRQNTKIVVASERIAVEDEGKSPVLPSADDENSLAPPNLPPNKVQPSPRKTSQPTWSTEPWNGKIRRKSIRVGGEKAVSKRKPPVESAVPPLPGQASNAQESLESVVEDELGEEEDWEDGAERGRLFVKVVGVKDLQMPFPRHERTYFALTLDNGLHCVTTAWLELARKAPIGQEFELVVLNDLEFQLTLQMKLEQPKVERPQSPSKPPPSPKKQGAFGRFFGSPKKKKELEMRAQLEAQAVRRPVTPPSAYEMVQGLVAKDGSFARAYVALSEHEKHAYGRPYTVDITCFNEWALEEVYVGSSRSKKGVTQLRRRPPYEIGKLELQLLYVPKPKGAKDEDMPKSMNGAIRALRDAEDRMQQQANIKSFEGYLSQQGGDCPYWRRRFFKLAGSKLTAFHETTLQPRATINLAKATRLIDDKSSLTQREIPTKGGGRRKSGFAEEEEGYMFVEEGFRIRFANGEVIDFYADSPAEKDEWMKVLSEAVGQSVPGNSAPVKGWADLVLKREKKLQAEASTPSHLPRPSAGHLRTETYHAGAGISQTSSPVKSRSGHHEGYHRKTRSMHA</sequence>
<evidence type="ECO:0000256" key="2">
    <source>
        <dbReference type="ARBA" id="ARBA00023306"/>
    </source>
</evidence>
<feature type="region of interest" description="Disordered" evidence="3">
    <location>
        <begin position="861"/>
        <end position="912"/>
    </location>
</feature>
<feature type="domain" description="PH" evidence="4">
    <location>
        <begin position="1283"/>
        <end position="1404"/>
    </location>
</feature>
<feature type="compositionally biased region" description="Polar residues" evidence="3">
    <location>
        <begin position="961"/>
        <end position="977"/>
    </location>
</feature>
<feature type="compositionally biased region" description="Polar residues" evidence="3">
    <location>
        <begin position="117"/>
        <end position="131"/>
    </location>
</feature>
<feature type="compositionally biased region" description="Polar residues" evidence="3">
    <location>
        <begin position="575"/>
        <end position="593"/>
    </location>
</feature>
<dbReference type="SUPFAM" id="SSF50729">
    <property type="entry name" value="PH domain-like"/>
    <property type="match status" value="1"/>
</dbReference>
<dbReference type="PANTHER" id="PTHR36100">
    <property type="entry name" value="BUD SITE SELECTION PROTEIN 4"/>
    <property type="match status" value="1"/>
</dbReference>
<reference evidence="5 6" key="1">
    <citation type="submission" date="2013-03" db="EMBL/GenBank/DDBJ databases">
        <title>The Genome Sequence of Capronia coronata CBS 617.96.</title>
        <authorList>
            <consortium name="The Broad Institute Genomics Platform"/>
            <person name="Cuomo C."/>
            <person name="de Hoog S."/>
            <person name="Gorbushina A."/>
            <person name="Walker B."/>
            <person name="Young S.K."/>
            <person name="Zeng Q."/>
            <person name="Gargeya S."/>
            <person name="Fitzgerald M."/>
            <person name="Haas B."/>
            <person name="Abouelleil A."/>
            <person name="Allen A.W."/>
            <person name="Alvarado L."/>
            <person name="Arachchi H.M."/>
            <person name="Berlin A.M."/>
            <person name="Chapman S.B."/>
            <person name="Gainer-Dewar J."/>
            <person name="Goldberg J."/>
            <person name="Griggs A."/>
            <person name="Gujja S."/>
            <person name="Hansen M."/>
            <person name="Howarth C."/>
            <person name="Imamovic A."/>
            <person name="Ireland A."/>
            <person name="Larimer J."/>
            <person name="McCowan C."/>
            <person name="Murphy C."/>
            <person name="Pearson M."/>
            <person name="Poon T.W."/>
            <person name="Priest M."/>
            <person name="Roberts A."/>
            <person name="Saif S."/>
            <person name="Shea T."/>
            <person name="Sisk P."/>
            <person name="Sykes S."/>
            <person name="Wortman J."/>
            <person name="Nusbaum C."/>
            <person name="Birren B."/>
        </authorList>
    </citation>
    <scope>NUCLEOTIDE SEQUENCE [LARGE SCALE GENOMIC DNA]</scope>
    <source>
        <strain evidence="5 6">CBS 617.96</strain>
    </source>
</reference>
<feature type="compositionally biased region" description="Basic and acidic residues" evidence="3">
    <location>
        <begin position="219"/>
        <end position="228"/>
    </location>
</feature>
<organism evidence="5 6">
    <name type="scientific">Capronia coronata CBS 617.96</name>
    <dbReference type="NCBI Taxonomy" id="1182541"/>
    <lineage>
        <taxon>Eukaryota</taxon>
        <taxon>Fungi</taxon>
        <taxon>Dikarya</taxon>
        <taxon>Ascomycota</taxon>
        <taxon>Pezizomycotina</taxon>
        <taxon>Eurotiomycetes</taxon>
        <taxon>Chaetothyriomycetidae</taxon>
        <taxon>Chaetothyriales</taxon>
        <taxon>Herpotrichiellaceae</taxon>
        <taxon>Capronia</taxon>
    </lineage>
</organism>
<feature type="region of interest" description="Disordered" evidence="3">
    <location>
        <begin position="1"/>
        <end position="642"/>
    </location>
</feature>
<feature type="compositionally biased region" description="Polar residues" evidence="3">
    <location>
        <begin position="707"/>
        <end position="719"/>
    </location>
</feature>
<evidence type="ECO:0000259" key="4">
    <source>
        <dbReference type="PROSITE" id="PS50003"/>
    </source>
</evidence>
<name>W9Z0B7_9EURO</name>
<feature type="compositionally biased region" description="Polar residues" evidence="3">
    <location>
        <begin position="600"/>
        <end position="611"/>
    </location>
</feature>
<dbReference type="GeneID" id="19155383"/>
<evidence type="ECO:0000313" key="5">
    <source>
        <dbReference type="EMBL" id="EXJ95355.1"/>
    </source>
</evidence>
<dbReference type="Proteomes" id="UP000019484">
    <property type="component" value="Unassembled WGS sequence"/>
</dbReference>
<dbReference type="RefSeq" id="XP_007719584.1">
    <property type="nucleotide sequence ID" value="XM_007721394.1"/>
</dbReference>
<feature type="compositionally biased region" description="Basic and acidic residues" evidence="3">
    <location>
        <begin position="235"/>
        <end position="244"/>
    </location>
</feature>
<feature type="compositionally biased region" description="Basic residues" evidence="3">
    <location>
        <begin position="1473"/>
        <end position="1483"/>
    </location>
</feature>
<feature type="region of interest" description="Disordered" evidence="3">
    <location>
        <begin position="1454"/>
        <end position="1483"/>
    </location>
</feature>